<dbReference type="Pfam" id="PF16325">
    <property type="entry name" value="Peptidase_U32_C"/>
    <property type="match status" value="1"/>
</dbReference>
<dbReference type="Gene3D" id="2.40.30.10">
    <property type="entry name" value="Translation factors"/>
    <property type="match status" value="1"/>
</dbReference>
<protein>
    <submittedName>
        <fullName evidence="4">Peptidase U32</fullName>
    </submittedName>
</protein>
<evidence type="ECO:0000256" key="2">
    <source>
        <dbReference type="ARBA" id="ARBA00022801"/>
    </source>
</evidence>
<keyword evidence="2" id="KW-0378">Hydrolase</keyword>
<proteinExistence type="inferred from homology"/>
<dbReference type="GO" id="GO:0006508">
    <property type="term" value="P:proteolysis"/>
    <property type="evidence" value="ECO:0007669"/>
    <property type="project" value="UniProtKB-KW"/>
</dbReference>
<gene>
    <name evidence="4" type="ORF">CE91St55_25470</name>
</gene>
<accession>A0A413WVF5</accession>
<dbReference type="InterPro" id="IPR032525">
    <property type="entry name" value="Peptidase_U32_C"/>
</dbReference>
<evidence type="ECO:0000256" key="1">
    <source>
        <dbReference type="ARBA" id="ARBA00022670"/>
    </source>
</evidence>
<dbReference type="GO" id="GO:0008233">
    <property type="term" value="F:peptidase activity"/>
    <property type="evidence" value="ECO:0007669"/>
    <property type="project" value="UniProtKB-KW"/>
</dbReference>
<evidence type="ECO:0000256" key="3">
    <source>
        <dbReference type="ARBA" id="ARBA00038374"/>
    </source>
</evidence>
<comment type="similarity">
    <text evidence="3">Belongs to the peptidase U32 family.</text>
</comment>
<dbReference type="InterPro" id="IPR051454">
    <property type="entry name" value="RNA/ubiquinone_mod_enzymes"/>
</dbReference>
<dbReference type="InterPro" id="IPR001539">
    <property type="entry name" value="Peptidase_U32"/>
</dbReference>
<keyword evidence="1" id="KW-0645">Protease</keyword>
<dbReference type="GeneID" id="93148160"/>
<dbReference type="PROSITE" id="PS01276">
    <property type="entry name" value="PEPTIDASE_U32"/>
    <property type="match status" value="1"/>
</dbReference>
<dbReference type="Proteomes" id="UP001055091">
    <property type="component" value="Unassembled WGS sequence"/>
</dbReference>
<name>A0A413WVF5_9FIRM</name>
<organism evidence="4 5">
    <name type="scientific">Hungatella hathewayi</name>
    <dbReference type="NCBI Taxonomy" id="154046"/>
    <lineage>
        <taxon>Bacteria</taxon>
        <taxon>Bacillati</taxon>
        <taxon>Bacillota</taxon>
        <taxon>Clostridia</taxon>
        <taxon>Lachnospirales</taxon>
        <taxon>Lachnospiraceae</taxon>
        <taxon>Hungatella</taxon>
    </lineage>
</organism>
<dbReference type="AlphaFoldDB" id="A0A413WVF5"/>
<evidence type="ECO:0000313" key="4">
    <source>
        <dbReference type="EMBL" id="GKH00566.1"/>
    </source>
</evidence>
<evidence type="ECO:0000313" key="5">
    <source>
        <dbReference type="Proteomes" id="UP001055091"/>
    </source>
</evidence>
<reference evidence="4" key="1">
    <citation type="submission" date="2022-01" db="EMBL/GenBank/DDBJ databases">
        <title>Novel bile acid biosynthetic pathways are enriched in the microbiome of centenarians.</title>
        <authorList>
            <person name="Sato Y."/>
            <person name="Atarashi K."/>
            <person name="Plichta R.D."/>
            <person name="Arai Y."/>
            <person name="Sasajima S."/>
            <person name="Kearney M.S."/>
            <person name="Suda W."/>
            <person name="Takeshita K."/>
            <person name="Sasaki T."/>
            <person name="Okamoto S."/>
            <person name="Skelly N.A."/>
            <person name="Okamura Y."/>
            <person name="Vlamakis H."/>
            <person name="Li Y."/>
            <person name="Tanoue T."/>
            <person name="Takei H."/>
            <person name="Nittono H."/>
            <person name="Narushima S."/>
            <person name="Irie J."/>
            <person name="Itoh H."/>
            <person name="Moriya K."/>
            <person name="Sugiura Y."/>
            <person name="Suematsu M."/>
            <person name="Moritoki N."/>
            <person name="Shibata S."/>
            <person name="Littman R.D."/>
            <person name="Fischbach A.M."/>
            <person name="Uwamino Y."/>
            <person name="Inoue T."/>
            <person name="Honda A."/>
            <person name="Hattori M."/>
            <person name="Murai T."/>
            <person name="Xavier J.R."/>
            <person name="Hirose N."/>
            <person name="Honda K."/>
        </authorList>
    </citation>
    <scope>NUCLEOTIDE SEQUENCE</scope>
    <source>
        <strain evidence="4">CE91-St55</strain>
    </source>
</reference>
<dbReference type="RefSeq" id="WP_006773405.1">
    <property type="nucleotide sequence ID" value="NZ_BQNJ01000001.1"/>
</dbReference>
<sequence>MRKTELLIPAGSLDVLKTAVIYGADAVYIGGEAFGLRAKAKNFTNEEIREGIAFAHEHGVKVYITANILAHNDDLPGVEAYFEELKEIGPDALIISDPGVFAIARRVLPEMEIHISTQANNTNYGTYRFWYELGAKRVVTARELSLKEIKEIRNQIPEDMEIESFIHGAMCISYSGRCLLSNFMTGRDANQGACTHPCRWKYSIVEEKRPGEYMPVYENERGTFIFNSKDLCMVDHIPEMIDAGIDSFKIEGRMKTALYVATVARAYRKAIDDYLKDPKLYEANLAWYREEIAKCVNREFTTGFYFGKPDASAQIYENSTYVKDYTYLGTVASVDGRGYARIEQKNKFSVGETIEVMKPDGRNLAAVVSAIYDEDGNPQESAPHARQMVDVDLGIEMEEYDILRRCESREE</sequence>
<dbReference type="EMBL" id="BQNJ01000001">
    <property type="protein sequence ID" value="GKH00566.1"/>
    <property type="molecule type" value="Genomic_DNA"/>
</dbReference>
<dbReference type="Pfam" id="PF01136">
    <property type="entry name" value="Peptidase_U32"/>
    <property type="match status" value="1"/>
</dbReference>
<comment type="caution">
    <text evidence="4">The sequence shown here is derived from an EMBL/GenBank/DDBJ whole genome shotgun (WGS) entry which is preliminary data.</text>
</comment>
<dbReference type="PANTHER" id="PTHR30217">
    <property type="entry name" value="PEPTIDASE U32 FAMILY"/>
    <property type="match status" value="1"/>
</dbReference>
<dbReference type="PANTHER" id="PTHR30217:SF6">
    <property type="entry name" value="TRNA HYDROXYLATION PROTEIN P"/>
    <property type="match status" value="1"/>
</dbReference>